<feature type="domain" description="Peptidase M12A" evidence="9">
    <location>
        <begin position="1"/>
        <end position="83"/>
    </location>
</feature>
<evidence type="ECO:0000256" key="4">
    <source>
        <dbReference type="ARBA" id="ARBA00022801"/>
    </source>
</evidence>
<dbReference type="PANTHER" id="PTHR10127:SF780">
    <property type="entry name" value="METALLOENDOPEPTIDASE"/>
    <property type="match status" value="1"/>
</dbReference>
<dbReference type="PROSITE" id="PS01186">
    <property type="entry name" value="EGF_2"/>
    <property type="match status" value="1"/>
</dbReference>
<evidence type="ECO:0000256" key="3">
    <source>
        <dbReference type="ARBA" id="ARBA00022723"/>
    </source>
</evidence>
<dbReference type="PANTHER" id="PTHR10127">
    <property type="entry name" value="DISCOIDIN, CUB, EGF, LAMININ , AND ZINC METALLOPROTEASE DOMAIN CONTAINING"/>
    <property type="match status" value="1"/>
</dbReference>
<dbReference type="InterPro" id="IPR000742">
    <property type="entry name" value="EGF"/>
</dbReference>
<dbReference type="GO" id="GO:0006508">
    <property type="term" value="P:proteolysis"/>
    <property type="evidence" value="ECO:0007669"/>
    <property type="project" value="UniProtKB-KW"/>
</dbReference>
<evidence type="ECO:0000256" key="1">
    <source>
        <dbReference type="ARBA" id="ARBA00001947"/>
    </source>
</evidence>
<sequence length="391" mass="43616">MKKDWSQGAACKKGQGFQSTTPLPYDYRSVMQYGEADFGDGDSRMIFAAKDPRYQYMFDYTRSGGYLQSHYDLLLINMIYKCGKQWAASCKSAPKCENHGYLQKNCKCACAAGFQGSRCEKKHGSLFPPLDRAKAVIDDHRAGFYNFKKRGMHTNNNNYPLSRFIYYQYATMYLRGRDKTTMVSVRVFEPGEVARSYSMKAFQVSGFFTDMDSRDCEFGMRFYWGDFASGRVRTECVSTFINNEPKSNALMLRAKTNVIGIVIIGKLGEFFPYAEFTKWMIEMLQFRVWFLTRPQSVLKLLQSKGGPKVVIGASTTEDPVLGGSAVAAAKSLAGNGGVLAAIIGVPVVLLTLAAGGVLCWWRAKKSRTPQTLADKLFGSQSESSSSSSDDD</sequence>
<name>A0A6A4W3H2_AMPAM</name>
<dbReference type="EMBL" id="VIIS01001059">
    <property type="protein sequence ID" value="KAF0302447.1"/>
    <property type="molecule type" value="Genomic_DNA"/>
</dbReference>
<keyword evidence="8" id="KW-1133">Transmembrane helix</keyword>
<evidence type="ECO:0000256" key="2">
    <source>
        <dbReference type="ARBA" id="ARBA00022670"/>
    </source>
</evidence>
<accession>A0A6A4W3H2</accession>
<dbReference type="Proteomes" id="UP000440578">
    <property type="component" value="Unassembled WGS sequence"/>
</dbReference>
<dbReference type="OrthoDB" id="291007at2759"/>
<evidence type="ECO:0000256" key="8">
    <source>
        <dbReference type="SAM" id="Phobius"/>
    </source>
</evidence>
<protein>
    <submittedName>
        <fullName evidence="10">Zinc metalloproteinase nas-36</fullName>
    </submittedName>
</protein>
<dbReference type="GO" id="GO:0004222">
    <property type="term" value="F:metalloendopeptidase activity"/>
    <property type="evidence" value="ECO:0007669"/>
    <property type="project" value="InterPro"/>
</dbReference>
<evidence type="ECO:0000256" key="6">
    <source>
        <dbReference type="ARBA" id="ARBA00023049"/>
    </source>
</evidence>
<keyword evidence="6" id="KW-0482">Metalloprotease</keyword>
<gene>
    <name evidence="10" type="primary">nas-36</name>
    <name evidence="10" type="ORF">FJT64_025460</name>
</gene>
<dbReference type="PROSITE" id="PS00022">
    <property type="entry name" value="EGF_1"/>
    <property type="match status" value="1"/>
</dbReference>
<evidence type="ECO:0000313" key="11">
    <source>
        <dbReference type="Proteomes" id="UP000440578"/>
    </source>
</evidence>
<evidence type="ECO:0000313" key="10">
    <source>
        <dbReference type="EMBL" id="KAF0302447.1"/>
    </source>
</evidence>
<feature type="transmembrane region" description="Helical" evidence="8">
    <location>
        <begin position="338"/>
        <end position="361"/>
    </location>
</feature>
<keyword evidence="5" id="KW-0862">Zinc</keyword>
<keyword evidence="8" id="KW-0812">Transmembrane</keyword>
<keyword evidence="2" id="KW-0645">Protease</keyword>
<evidence type="ECO:0000256" key="7">
    <source>
        <dbReference type="PROSITE-ProRule" id="PRU01211"/>
    </source>
</evidence>
<evidence type="ECO:0000259" key="9">
    <source>
        <dbReference type="PROSITE" id="PS51864"/>
    </source>
</evidence>
<keyword evidence="4" id="KW-0378">Hydrolase</keyword>
<proteinExistence type="predicted"/>
<organism evidence="10 11">
    <name type="scientific">Amphibalanus amphitrite</name>
    <name type="common">Striped barnacle</name>
    <name type="synonym">Balanus amphitrite</name>
    <dbReference type="NCBI Taxonomy" id="1232801"/>
    <lineage>
        <taxon>Eukaryota</taxon>
        <taxon>Metazoa</taxon>
        <taxon>Ecdysozoa</taxon>
        <taxon>Arthropoda</taxon>
        <taxon>Crustacea</taxon>
        <taxon>Multicrustacea</taxon>
        <taxon>Cirripedia</taxon>
        <taxon>Thoracica</taxon>
        <taxon>Thoracicalcarea</taxon>
        <taxon>Balanomorpha</taxon>
        <taxon>Balanoidea</taxon>
        <taxon>Balanidae</taxon>
        <taxon>Amphibalaninae</taxon>
        <taxon>Amphibalanus</taxon>
    </lineage>
</organism>
<dbReference type="GO" id="GO:0046872">
    <property type="term" value="F:metal ion binding"/>
    <property type="evidence" value="ECO:0007669"/>
    <property type="project" value="UniProtKB-KW"/>
</dbReference>
<keyword evidence="3" id="KW-0479">Metal-binding</keyword>
<dbReference type="PROSITE" id="PS51864">
    <property type="entry name" value="ASTACIN"/>
    <property type="match status" value="1"/>
</dbReference>
<keyword evidence="11" id="KW-1185">Reference proteome</keyword>
<reference evidence="10 11" key="1">
    <citation type="submission" date="2019-07" db="EMBL/GenBank/DDBJ databases">
        <title>Draft genome assembly of a fouling barnacle, Amphibalanus amphitrite (Darwin, 1854): The first reference genome for Thecostraca.</title>
        <authorList>
            <person name="Kim W."/>
        </authorList>
    </citation>
    <scope>NUCLEOTIDE SEQUENCE [LARGE SCALE GENOMIC DNA]</scope>
    <source>
        <strain evidence="10">SNU_AA5</strain>
        <tissue evidence="10">Soma without cirri and trophi</tissue>
    </source>
</reference>
<evidence type="ECO:0000256" key="5">
    <source>
        <dbReference type="ARBA" id="ARBA00022833"/>
    </source>
</evidence>
<dbReference type="Gene3D" id="3.40.390.10">
    <property type="entry name" value="Collagenase (Catalytic Domain)"/>
    <property type="match status" value="1"/>
</dbReference>
<comment type="caution">
    <text evidence="10">The sequence shown here is derived from an EMBL/GenBank/DDBJ whole genome shotgun (WGS) entry which is preliminary data.</text>
</comment>
<comment type="caution">
    <text evidence="7">Lacks conserved residue(s) required for the propagation of feature annotation.</text>
</comment>
<dbReference type="AlphaFoldDB" id="A0A6A4W3H2"/>
<dbReference type="InterPro" id="IPR024079">
    <property type="entry name" value="MetalloPept_cat_dom_sf"/>
</dbReference>
<comment type="cofactor">
    <cofactor evidence="1">
        <name>Zn(2+)</name>
        <dbReference type="ChEBI" id="CHEBI:29105"/>
    </cofactor>
</comment>
<keyword evidence="8" id="KW-0472">Membrane</keyword>
<dbReference type="InterPro" id="IPR001506">
    <property type="entry name" value="Peptidase_M12A"/>
</dbReference>